<keyword evidence="1" id="KW-0732">Signal</keyword>
<evidence type="ECO:0000259" key="2">
    <source>
        <dbReference type="PROSITE" id="PS51820"/>
    </source>
</evidence>
<feature type="chain" id="PRO_5017730668" description="PA14 domain-containing protein" evidence="1">
    <location>
        <begin position="20"/>
        <end position="374"/>
    </location>
</feature>
<dbReference type="OrthoDB" id="1430919at2"/>
<organism evidence="3 4">
    <name type="scientific">Marixanthomonas ophiurae</name>
    <dbReference type="NCBI Taxonomy" id="387659"/>
    <lineage>
        <taxon>Bacteria</taxon>
        <taxon>Pseudomonadati</taxon>
        <taxon>Bacteroidota</taxon>
        <taxon>Flavobacteriia</taxon>
        <taxon>Flavobacteriales</taxon>
        <taxon>Flavobacteriaceae</taxon>
        <taxon>Marixanthomonas</taxon>
    </lineage>
</organism>
<dbReference type="AlphaFoldDB" id="A0A3E1Q9F9"/>
<sequence>MYKKILPFFISFSFLTASAQIGINTTNIDNGVMLEIDSDDSGILIPRITLSSTTDNTTIPGTLTNGTLIYNTTANATLQEGFYYWQNTEWVLISTGSNDNVYTTNGTLNTNRTINTGTNIFQLSGEALRNGFSLKRTNNSLERGLSFQNSGNNYDASIFMESNTGSGLVFATGGNVSDASTLGRTLTLQDDQSITFDTYGSGTFTGTPTQNLMVDTDGNVIEEALNYGVQFYSYNITPAASPDLNALERNNTVSRSGFYTGNLNNVNALKPSNDDGFVIKIVGTYEVQNTGVFNFSEDSDDGARIYVDGSLVLNGWADSGSGQVNTGGVRLAKGKHTFEFWYYENAGGEAFSFSWGTNADGNSGVINASQFTVE</sequence>
<evidence type="ECO:0000313" key="3">
    <source>
        <dbReference type="EMBL" id="RFN58759.1"/>
    </source>
</evidence>
<evidence type="ECO:0000256" key="1">
    <source>
        <dbReference type="SAM" id="SignalP"/>
    </source>
</evidence>
<dbReference type="SMART" id="SM00758">
    <property type="entry name" value="PA14"/>
    <property type="match status" value="1"/>
</dbReference>
<gene>
    <name evidence="3" type="ORF">DZ858_01365</name>
</gene>
<accession>A0A3E1Q9F9</accession>
<dbReference type="PROSITE" id="PS51820">
    <property type="entry name" value="PA14"/>
    <property type="match status" value="1"/>
</dbReference>
<comment type="caution">
    <text evidence="3">The sequence shown here is derived from an EMBL/GenBank/DDBJ whole genome shotgun (WGS) entry which is preliminary data.</text>
</comment>
<dbReference type="RefSeq" id="WP_117157783.1">
    <property type="nucleotide sequence ID" value="NZ_QVID01000001.1"/>
</dbReference>
<name>A0A3E1Q9F9_9FLAO</name>
<feature type="domain" description="PA14" evidence="2">
    <location>
        <begin position="224"/>
        <end position="369"/>
    </location>
</feature>
<dbReference type="InterPro" id="IPR011658">
    <property type="entry name" value="PA14_dom"/>
</dbReference>
<proteinExistence type="predicted"/>
<dbReference type="SUPFAM" id="SSF56988">
    <property type="entry name" value="Anthrax protective antigen"/>
    <property type="match status" value="1"/>
</dbReference>
<dbReference type="Gene3D" id="3.90.182.10">
    <property type="entry name" value="Toxin - Anthrax Protective Antigen,domain 1"/>
    <property type="match status" value="1"/>
</dbReference>
<dbReference type="InterPro" id="IPR037524">
    <property type="entry name" value="PA14/GLEYA"/>
</dbReference>
<dbReference type="Pfam" id="PF07691">
    <property type="entry name" value="PA14"/>
    <property type="match status" value="1"/>
</dbReference>
<feature type="signal peptide" evidence="1">
    <location>
        <begin position="1"/>
        <end position="19"/>
    </location>
</feature>
<dbReference type="Proteomes" id="UP000261082">
    <property type="component" value="Unassembled WGS sequence"/>
</dbReference>
<protein>
    <recommendedName>
        <fullName evidence="2">PA14 domain-containing protein</fullName>
    </recommendedName>
</protein>
<dbReference type="EMBL" id="QVID01000001">
    <property type="protein sequence ID" value="RFN58759.1"/>
    <property type="molecule type" value="Genomic_DNA"/>
</dbReference>
<reference evidence="3 4" key="1">
    <citation type="journal article" date="2007" name="Int. J. Syst. Evol. Microbiol.">
        <title>Marixanthomonas ophiurae gen. nov., sp. nov., a marine bacterium of the family Flavobacteriaceae isolated from a deep-sea brittle star.</title>
        <authorList>
            <person name="Romanenko L.A."/>
            <person name="Uchino M."/>
            <person name="Frolova G.M."/>
            <person name="Mikhailov V.V."/>
        </authorList>
    </citation>
    <scope>NUCLEOTIDE SEQUENCE [LARGE SCALE GENOMIC DNA]</scope>
    <source>
        <strain evidence="3 4">KMM 3046</strain>
    </source>
</reference>
<keyword evidence="4" id="KW-1185">Reference proteome</keyword>
<evidence type="ECO:0000313" key="4">
    <source>
        <dbReference type="Proteomes" id="UP000261082"/>
    </source>
</evidence>